<evidence type="ECO:0000313" key="2">
    <source>
        <dbReference type="EMBL" id="RMI03365.1"/>
    </source>
</evidence>
<dbReference type="Pfam" id="PF01161">
    <property type="entry name" value="PBP"/>
    <property type="match status" value="1"/>
</dbReference>
<dbReference type="NCBIfam" id="TIGR00481">
    <property type="entry name" value="YbhB/YbcL family Raf kinase inhibitor-like protein"/>
    <property type="match status" value="1"/>
</dbReference>
<name>A0A3M2IX57_9CELL</name>
<dbReference type="AlphaFoldDB" id="A0A3M2IX57"/>
<dbReference type="RefSeq" id="WP_122151284.1">
    <property type="nucleotide sequence ID" value="NZ_RFFI01000192.1"/>
</dbReference>
<dbReference type="Proteomes" id="UP000269289">
    <property type="component" value="Unassembled WGS sequence"/>
</dbReference>
<dbReference type="InterPro" id="IPR005247">
    <property type="entry name" value="YbhB_YbcL/LppC-like"/>
</dbReference>
<dbReference type="PANTHER" id="PTHR30289">
    <property type="entry name" value="UNCHARACTERIZED PROTEIN YBCL-RELATED"/>
    <property type="match status" value="1"/>
</dbReference>
<dbReference type="Gene3D" id="3.90.280.10">
    <property type="entry name" value="PEBP-like"/>
    <property type="match status" value="1"/>
</dbReference>
<comment type="caution">
    <text evidence="2">The sequence shown here is derived from an EMBL/GenBank/DDBJ whole genome shotgun (WGS) entry which is preliminary data.</text>
</comment>
<proteinExistence type="inferred from homology"/>
<dbReference type="SUPFAM" id="SSF49777">
    <property type="entry name" value="PEBP-like"/>
    <property type="match status" value="1"/>
</dbReference>
<dbReference type="InterPro" id="IPR008914">
    <property type="entry name" value="PEBP"/>
</dbReference>
<accession>A0A3M2IX57</accession>
<keyword evidence="3" id="KW-1185">Reference proteome</keyword>
<evidence type="ECO:0000313" key="3">
    <source>
        <dbReference type="Proteomes" id="UP000269289"/>
    </source>
</evidence>
<dbReference type="OrthoDB" id="9797506at2"/>
<dbReference type="PANTHER" id="PTHR30289:SF1">
    <property type="entry name" value="PEBP (PHOSPHATIDYLETHANOLAMINE-BINDING PROTEIN) FAMILY PROTEIN"/>
    <property type="match status" value="1"/>
</dbReference>
<protein>
    <submittedName>
        <fullName evidence="2">YbhB/YbcL family Raf kinase inhibitor-like protein</fullName>
    </submittedName>
</protein>
<gene>
    <name evidence="2" type="ORF">EBM89_19710</name>
</gene>
<dbReference type="EMBL" id="RFFI01000192">
    <property type="protein sequence ID" value="RMI03365.1"/>
    <property type="molecule type" value="Genomic_DNA"/>
</dbReference>
<sequence length="178" mass="18550">MAVSLTRPVAPEPYALLPSVATFDLASTDVVHGEPLATTFVADGEDLSPALEWSGFPDGTRSFVVSCFDPDAPTPAGFWHWTVVDVPVSTTSLPRGAGSPGGELLPPGAFQVRNDGGSVGYAGAAPPPGDRPHRYVFAVHALDVEHLGITPETTPTAAAFTALFHTTARALLTPTYAR</sequence>
<reference evidence="2 3" key="1">
    <citation type="submission" date="2018-10" db="EMBL/GenBank/DDBJ databases">
        <title>Isolation, diversity and antifungal activity of actinobacteria from wheat.</title>
        <authorList>
            <person name="Han C."/>
        </authorList>
    </citation>
    <scope>NUCLEOTIDE SEQUENCE [LARGE SCALE GENOMIC DNA]</scope>
    <source>
        <strain evidence="2 3">NEAU-YY56</strain>
    </source>
</reference>
<comment type="similarity">
    <text evidence="1">Belongs to the UPF0098 family.</text>
</comment>
<evidence type="ECO:0000256" key="1">
    <source>
        <dbReference type="ARBA" id="ARBA00007120"/>
    </source>
</evidence>
<dbReference type="CDD" id="cd00865">
    <property type="entry name" value="PEBP_bact_arch"/>
    <property type="match status" value="1"/>
</dbReference>
<organism evidence="2 3">
    <name type="scientific">Cellulomonas triticagri</name>
    <dbReference type="NCBI Taxonomy" id="2483352"/>
    <lineage>
        <taxon>Bacteria</taxon>
        <taxon>Bacillati</taxon>
        <taxon>Actinomycetota</taxon>
        <taxon>Actinomycetes</taxon>
        <taxon>Micrococcales</taxon>
        <taxon>Cellulomonadaceae</taxon>
        <taxon>Cellulomonas</taxon>
    </lineage>
</organism>
<dbReference type="InterPro" id="IPR036610">
    <property type="entry name" value="PEBP-like_sf"/>
</dbReference>